<organism evidence="1 2">
    <name type="scientific">Buceros rhinoceros silvestris</name>
    <dbReference type="NCBI Taxonomy" id="175836"/>
    <lineage>
        <taxon>Eukaryota</taxon>
        <taxon>Metazoa</taxon>
        <taxon>Chordata</taxon>
        <taxon>Craniata</taxon>
        <taxon>Vertebrata</taxon>
        <taxon>Euteleostomi</taxon>
        <taxon>Archelosauria</taxon>
        <taxon>Archosauria</taxon>
        <taxon>Dinosauria</taxon>
        <taxon>Saurischia</taxon>
        <taxon>Theropoda</taxon>
        <taxon>Coelurosauria</taxon>
        <taxon>Aves</taxon>
        <taxon>Neognathae</taxon>
        <taxon>Neoaves</taxon>
        <taxon>Telluraves</taxon>
        <taxon>Coraciimorphae</taxon>
        <taxon>Bucerotiformes</taxon>
        <taxon>Bucerotidae</taxon>
        <taxon>Buceros</taxon>
    </lineage>
</organism>
<keyword evidence="2" id="KW-1185">Reference proteome</keyword>
<reference evidence="1 2" key="1">
    <citation type="submission" date="2014-04" db="EMBL/GenBank/DDBJ databases">
        <title>Genome evolution of avian class.</title>
        <authorList>
            <person name="Zhang G."/>
            <person name="Li C."/>
        </authorList>
    </citation>
    <scope>NUCLEOTIDE SEQUENCE [LARGE SCALE GENOMIC DNA]</scope>
    <source>
        <strain evidence="1">BGI_N320</strain>
    </source>
</reference>
<proteinExistence type="predicted"/>
<name>A0A091GWU0_BUCRH</name>
<dbReference type="Proteomes" id="UP000054064">
    <property type="component" value="Unassembled WGS sequence"/>
</dbReference>
<accession>A0A091GWU0</accession>
<gene>
    <name evidence="1" type="ORF">N320_01606</name>
</gene>
<evidence type="ECO:0008006" key="3">
    <source>
        <dbReference type="Google" id="ProtNLM"/>
    </source>
</evidence>
<dbReference type="AlphaFoldDB" id="A0A091GWU0"/>
<protein>
    <recommendedName>
        <fullName evidence="3">Nidogen G2 beta-barrel domain-containing protein</fullName>
    </recommendedName>
</protein>
<evidence type="ECO:0000313" key="2">
    <source>
        <dbReference type="Proteomes" id="UP000054064"/>
    </source>
</evidence>
<sequence>NDLKLHQGKFRVDIRKKFFTQRVIKHWNRLPREVVESPSLKMFKNHVDVVLGDMV</sequence>
<dbReference type="EMBL" id="KL512492">
    <property type="protein sequence ID" value="KFO86895.1"/>
    <property type="molecule type" value="Genomic_DNA"/>
</dbReference>
<evidence type="ECO:0000313" key="1">
    <source>
        <dbReference type="EMBL" id="KFO86895.1"/>
    </source>
</evidence>
<feature type="non-terminal residue" evidence="1">
    <location>
        <position position="1"/>
    </location>
</feature>
<feature type="non-terminal residue" evidence="1">
    <location>
        <position position="55"/>
    </location>
</feature>